<evidence type="ECO:0000313" key="2">
    <source>
        <dbReference type="EMBL" id="NYE06871.1"/>
    </source>
</evidence>
<feature type="compositionally biased region" description="Gly residues" evidence="1">
    <location>
        <begin position="529"/>
        <end position="543"/>
    </location>
</feature>
<dbReference type="AlphaFoldDB" id="A0A852TF98"/>
<organism evidence="2 3">
    <name type="scientific">Neobacillus niacini</name>
    <dbReference type="NCBI Taxonomy" id="86668"/>
    <lineage>
        <taxon>Bacteria</taxon>
        <taxon>Bacillati</taxon>
        <taxon>Bacillota</taxon>
        <taxon>Bacilli</taxon>
        <taxon>Bacillales</taxon>
        <taxon>Bacillaceae</taxon>
        <taxon>Neobacillus</taxon>
    </lineage>
</organism>
<evidence type="ECO:0000256" key="1">
    <source>
        <dbReference type="SAM" id="MobiDB-lite"/>
    </source>
</evidence>
<proteinExistence type="predicted"/>
<comment type="caution">
    <text evidence="2">The sequence shown here is derived from an EMBL/GenBank/DDBJ whole genome shotgun (WGS) entry which is preliminary data.</text>
</comment>
<dbReference type="Pfam" id="PF14262">
    <property type="entry name" value="Cthe_2159"/>
    <property type="match status" value="1"/>
</dbReference>
<feature type="region of interest" description="Disordered" evidence="1">
    <location>
        <begin position="524"/>
        <end position="568"/>
    </location>
</feature>
<feature type="compositionally biased region" description="Polar residues" evidence="1">
    <location>
        <begin position="559"/>
        <end position="568"/>
    </location>
</feature>
<reference evidence="3" key="2">
    <citation type="submission" date="2020-08" db="EMBL/GenBank/DDBJ databases">
        <title>The Agave Microbiome: Exploring the role of microbial communities in plant adaptations to desert environments.</title>
        <authorList>
            <person name="Partida-Martinez L.P."/>
        </authorList>
    </citation>
    <scope>NUCLEOTIDE SEQUENCE [LARGE SCALE GENOMIC DNA]</scope>
    <source>
        <strain evidence="3">AT2.8</strain>
    </source>
</reference>
<dbReference type="EMBL" id="JACCBX010000007">
    <property type="protein sequence ID" value="NYE06871.1"/>
    <property type="molecule type" value="Genomic_DNA"/>
</dbReference>
<feature type="compositionally biased region" description="Low complexity" evidence="1">
    <location>
        <begin position="225"/>
        <end position="238"/>
    </location>
</feature>
<dbReference type="Proteomes" id="UP000548423">
    <property type="component" value="Unassembled WGS sequence"/>
</dbReference>
<accession>A0A852TF98</accession>
<evidence type="ECO:0008006" key="4">
    <source>
        <dbReference type="Google" id="ProtNLM"/>
    </source>
</evidence>
<protein>
    <recommendedName>
        <fullName evidence="4">Carbohydrate-binding domain-containing protein</fullName>
    </recommendedName>
</protein>
<sequence>MFVTNNVVTLRAAGVYVISGNLDDGQIIVDAEDKGTVKLVLNGASINSSNQAPIYVKNAGKTVVSLPEGTDNTLSDGTEYVLEDSSDKPNAALYSKDNLTINGTCKLTVHGNYNNGITSKDELRITGGTIEIDSVDDGLMGRDVVGVKEGTITIEAGGDGIKSSNNKDSSKGNIALEGCRYDITASSDGIQAESSLLIADGDYTISSGGGSPETVATKGYDMRPTGNETTTATTPVTETESAKGLKATVDVAIGGGRFKIDSSDDAIHSNNSVTIAGGEMTMASGDDGIHGDTAVLTKGGKINITKSYEGIESKVISIADGEIDVTPSDDGINVGGGIDGSGMDFQSTETDDNLLSISGGTVTVNSAGDGLDSNGSIQMTAGTVLVNGPTDNGNGSLDYDQSFEMAGGFLIAAGSAGVLQATSEQSIQNAMVMTYPETQAAGTLLHLGDSDGNTVATFAPEKDYQAVFISSPNLEKDKDYTLYSGGTSTGKEADGLYSDGDYTGGTKVVEFMILDSVTWLNESGVTTGSSGGPGGGGMRGGGQRPDRGQTPPTGEAPDGSQTPPTTNQ</sequence>
<evidence type="ECO:0000313" key="3">
    <source>
        <dbReference type="Proteomes" id="UP000548423"/>
    </source>
</evidence>
<reference evidence="3" key="1">
    <citation type="submission" date="2020-07" db="EMBL/GenBank/DDBJ databases">
        <authorList>
            <person name="Partida-Martinez L."/>
            <person name="Huntemann M."/>
            <person name="Clum A."/>
            <person name="Wang J."/>
            <person name="Palaniappan K."/>
            <person name="Ritter S."/>
            <person name="Chen I.-M."/>
            <person name="Stamatis D."/>
            <person name="Reddy T."/>
            <person name="O'Malley R."/>
            <person name="Daum C."/>
            <person name="Shapiro N."/>
            <person name="Ivanova N."/>
            <person name="Kyrpides N."/>
            <person name="Woyke T."/>
        </authorList>
    </citation>
    <scope>NUCLEOTIDE SEQUENCE [LARGE SCALE GENOMIC DNA]</scope>
    <source>
        <strain evidence="3">AT2.8</strain>
    </source>
</reference>
<gene>
    <name evidence="2" type="ORF">F4694_003651</name>
</gene>
<dbReference type="InterPro" id="IPR025584">
    <property type="entry name" value="Cthe_2159"/>
</dbReference>
<feature type="region of interest" description="Disordered" evidence="1">
    <location>
        <begin position="209"/>
        <end position="238"/>
    </location>
</feature>
<name>A0A852TF98_9BACI</name>